<name>A0ABP8FPF6_9BACT</name>
<dbReference type="Gene3D" id="2.120.10.30">
    <property type="entry name" value="TolB, C-terminal domain"/>
    <property type="match status" value="1"/>
</dbReference>
<dbReference type="EMBL" id="BAABFN010000002">
    <property type="protein sequence ID" value="GAA4308029.1"/>
    <property type="molecule type" value="Genomic_DNA"/>
</dbReference>
<organism evidence="1 2">
    <name type="scientific">Compostibacter hankyongensis</name>
    <dbReference type="NCBI Taxonomy" id="1007089"/>
    <lineage>
        <taxon>Bacteria</taxon>
        <taxon>Pseudomonadati</taxon>
        <taxon>Bacteroidota</taxon>
        <taxon>Chitinophagia</taxon>
        <taxon>Chitinophagales</taxon>
        <taxon>Chitinophagaceae</taxon>
        <taxon>Compostibacter</taxon>
    </lineage>
</organism>
<keyword evidence="2" id="KW-1185">Reference proteome</keyword>
<sequence length="993" mass="113359">MLRTVASNPIYGKTADNGMTENNFPGRKSFFGQPFRKGLLLLCAVLLSAGYAAAQVFGGNPPSVKWRQINTDTLRVIFPEGLETQARRVAGTATYLNAQVRRSIGDRQRKLDIVLQPRVSYSNGYVALSPFRSEFEGGPAQDPFTLGTLNWMQQLSLHEYRHALQNMNFRAGVGRTLGIVFGDNGQAASTSALIPGWFWEGEAVFMETALSSQGRGRQPAFFDEFRGMYLENKDYPYAKVFNGSYKDRLPDNRYQLGYLMISYGRQQYGMHFWEKIAHEGLLDSRYIHGQEGRKGFKWLHYDIFPLAASLKENTGHKIPGFYRQSFRYYGDRWEQQRKNTSETSTSALPVPRRRAVTDYLYPYPMPDGRVLALRRGFDRTAAIVAVDSAGHTEVLVRPGLPDDTYFSFRGNKIVWSETRPDVRWGWRSYSVIRIFDLSARRTHTLTHRSRLFAPDISADGKHIVALEVGDTLHYALVVLDAATGTSQKRLPNPEGFYYSYPKFSADGTHVYASARDREGKTGLVSVDLQTGRLQRLTPFSWHVTGMPVPAGDYVLYPAAYGAVVNLYAVRLRDHRIFRVTERLRDSYGAAADTAEQRILFSEFQLEGSRLLQTDWNPAAWAPFDTARLAGVQNPYVDEALGQEGGDISAKIPARDFAVTRYKKGQHLFRVHSWSPLPEFPETGIFLQSGNTLNTLQMNAGGGYNFNDKNPFARFQVQYGGWYPMLNATVEEQFHRYEYTSQHRKVVWNETDISGGFTLPFNFSTGRYLRYLSLGANLHADYVRFLPDQHLQGSNYTFTYLAPALQFTNTRFTAPQQFNPRFGQTLLLTYRHSMGGLYATQLTAAATLFFPGLFPTHSLYFDLGYGRRDRREEYLYTDDFIYAAGYEKAPYRQIWRAGVNYQLPLLYPDVGFSWLYLKRVRAQGFFDYSRARLSARAGGDNRMFRSVGGTLYLDVQLFGVLQLPLGIRYSYLLDPDWFYPDRSGRWQLTVPLQF</sequence>
<protein>
    <submittedName>
        <fullName evidence="1">Uncharacterized protein</fullName>
    </submittedName>
</protein>
<evidence type="ECO:0000313" key="2">
    <source>
        <dbReference type="Proteomes" id="UP001501207"/>
    </source>
</evidence>
<gene>
    <name evidence="1" type="ORF">GCM10023143_15100</name>
</gene>
<dbReference type="InterPro" id="IPR011042">
    <property type="entry name" value="6-blade_b-propeller_TolB-like"/>
</dbReference>
<comment type="caution">
    <text evidence="1">The sequence shown here is derived from an EMBL/GenBank/DDBJ whole genome shotgun (WGS) entry which is preliminary data.</text>
</comment>
<dbReference type="SUPFAM" id="SSF82171">
    <property type="entry name" value="DPP6 N-terminal domain-like"/>
    <property type="match status" value="1"/>
</dbReference>
<reference evidence="2" key="1">
    <citation type="journal article" date="2019" name="Int. J. Syst. Evol. Microbiol.">
        <title>The Global Catalogue of Microorganisms (GCM) 10K type strain sequencing project: providing services to taxonomists for standard genome sequencing and annotation.</title>
        <authorList>
            <consortium name="The Broad Institute Genomics Platform"/>
            <consortium name="The Broad Institute Genome Sequencing Center for Infectious Disease"/>
            <person name="Wu L."/>
            <person name="Ma J."/>
        </authorList>
    </citation>
    <scope>NUCLEOTIDE SEQUENCE [LARGE SCALE GENOMIC DNA]</scope>
    <source>
        <strain evidence="2">JCM 17664</strain>
    </source>
</reference>
<evidence type="ECO:0000313" key="1">
    <source>
        <dbReference type="EMBL" id="GAA4308029.1"/>
    </source>
</evidence>
<proteinExistence type="predicted"/>
<dbReference type="Proteomes" id="UP001501207">
    <property type="component" value="Unassembled WGS sequence"/>
</dbReference>
<dbReference type="PANTHER" id="PTHR36842:SF1">
    <property type="entry name" value="PROTEIN TOLB"/>
    <property type="match status" value="1"/>
</dbReference>
<dbReference type="PANTHER" id="PTHR36842">
    <property type="entry name" value="PROTEIN TOLB HOMOLOG"/>
    <property type="match status" value="1"/>
</dbReference>
<accession>A0ABP8FPF6</accession>